<feature type="region of interest" description="Disordered" evidence="1">
    <location>
        <begin position="84"/>
        <end position="130"/>
    </location>
</feature>
<dbReference type="RefSeq" id="WP_143190099.1">
    <property type="nucleotide sequence ID" value="NZ_BBWQ01000001.1"/>
</dbReference>
<name>A0A0P0YWR2_9HYPH</name>
<sequence>MLGLIAFFLPGANRDREGEDINYFLAFAGFQQALSDLGGFCERAPAACGAGSQIAGFVLNRIGDGLEYGYALVRGRTAEMAPTAIPAAGPAPQPAAAPQPAQAVLGPVQPEATGNPAANPVPHPLPRPAG</sequence>
<feature type="compositionally biased region" description="Pro residues" evidence="1">
    <location>
        <begin position="119"/>
        <end position="130"/>
    </location>
</feature>
<evidence type="ECO:0000256" key="1">
    <source>
        <dbReference type="SAM" id="MobiDB-lite"/>
    </source>
</evidence>
<dbReference type="AlphaFoldDB" id="A0A0P0YWR2"/>
<proteinExistence type="predicted"/>
<protein>
    <submittedName>
        <fullName evidence="2">Mucin-like protein</fullName>
    </submittedName>
</protein>
<accession>A0A0P0YWR2</accession>
<dbReference type="InterPro" id="IPR035220">
    <property type="entry name" value="DUF5330"/>
</dbReference>
<evidence type="ECO:0000313" key="2">
    <source>
        <dbReference type="EMBL" id="BAT25882.1"/>
    </source>
</evidence>
<dbReference type="Pfam" id="PF17264">
    <property type="entry name" value="DUF5330"/>
    <property type="match status" value="1"/>
</dbReference>
<organism evidence="2">
    <name type="scientific">Aureimonas altamirensis</name>
    <dbReference type="NCBI Taxonomy" id="370622"/>
    <lineage>
        <taxon>Bacteria</taxon>
        <taxon>Pseudomonadati</taxon>
        <taxon>Pseudomonadota</taxon>
        <taxon>Alphaproteobacteria</taxon>
        <taxon>Hyphomicrobiales</taxon>
        <taxon>Aurantimonadaceae</taxon>
        <taxon>Aureimonas</taxon>
    </lineage>
</organism>
<reference evidence="2" key="1">
    <citation type="journal article" date="2015" name="Proc. Natl. Acad. Sci. U.S.A.">
        <title>Bacterial clade with the ribosomal RNA operon on a small plasmid rather than the chromosome.</title>
        <authorList>
            <person name="Anda M."/>
            <person name="Ohtsubo Y."/>
            <person name="Okubo T."/>
            <person name="Sugawara M."/>
            <person name="Nagata Y."/>
            <person name="Tsuda M."/>
            <person name="Minamisawa K."/>
            <person name="Mitsui H."/>
        </authorList>
    </citation>
    <scope>NUCLEOTIDE SEQUENCE</scope>
    <source>
        <strain evidence="2">DSM 21988</strain>
    </source>
</reference>
<feature type="compositionally biased region" description="Low complexity" evidence="1">
    <location>
        <begin position="98"/>
        <end position="110"/>
    </location>
</feature>
<dbReference type="EMBL" id="LC066370">
    <property type="protein sequence ID" value="BAT25882.1"/>
    <property type="molecule type" value="Genomic_DNA"/>
</dbReference>